<keyword evidence="4 6" id="KW-1133">Transmembrane helix</keyword>
<dbReference type="InterPro" id="IPR036259">
    <property type="entry name" value="MFS_trans_sf"/>
</dbReference>
<dbReference type="Proteomes" id="UP000197138">
    <property type="component" value="Unassembled WGS sequence"/>
</dbReference>
<feature type="transmembrane region" description="Helical" evidence="6">
    <location>
        <begin position="31"/>
        <end position="53"/>
    </location>
</feature>
<dbReference type="GO" id="GO:0016020">
    <property type="term" value="C:membrane"/>
    <property type="evidence" value="ECO:0007669"/>
    <property type="project" value="UniProtKB-SubCell"/>
</dbReference>
<organism evidence="7 8">
    <name type="scientific">Punica granatum</name>
    <name type="common">Pomegranate</name>
    <dbReference type="NCBI Taxonomy" id="22663"/>
    <lineage>
        <taxon>Eukaryota</taxon>
        <taxon>Viridiplantae</taxon>
        <taxon>Streptophyta</taxon>
        <taxon>Embryophyta</taxon>
        <taxon>Tracheophyta</taxon>
        <taxon>Spermatophyta</taxon>
        <taxon>Magnoliopsida</taxon>
        <taxon>eudicotyledons</taxon>
        <taxon>Gunneridae</taxon>
        <taxon>Pentapetalae</taxon>
        <taxon>rosids</taxon>
        <taxon>malvids</taxon>
        <taxon>Myrtales</taxon>
        <taxon>Lythraceae</taxon>
        <taxon>Punica</taxon>
    </lineage>
</organism>
<proteinExistence type="inferred from homology"/>
<protein>
    <submittedName>
        <fullName evidence="7">Uncharacterized protein</fullName>
    </submittedName>
</protein>
<sequence>MATGLGGIKVALLAHGADQLDQSNQRAVSAFFNWFFFSMSFGSLITYTAMVWVAENLEWNCVFKISLVALGFALFVFVGGFPIYRYRLPGGSPFNRIYKVFASAVRNRKALPTQVANACASERATPLQADVSSSAKFKFLDKALVDNNVSASEVEETKTFIGLLPIFASTVMMNCCLVQLQTFTVQQGFIMDWTIRGFKIPTQSLSLFPLVIMLTSVPLYEQFAHLFRGQKQWHFPAIEEVRALSWAHFLLHGYSRPSQDQAAC</sequence>
<evidence type="ECO:0000313" key="7">
    <source>
        <dbReference type="EMBL" id="OWM62756.1"/>
    </source>
</evidence>
<evidence type="ECO:0000256" key="4">
    <source>
        <dbReference type="ARBA" id="ARBA00022989"/>
    </source>
</evidence>
<comment type="similarity">
    <text evidence="2">Belongs to the major facilitator superfamily. Proton-dependent oligopeptide transporter (POT/PTR) (TC 2.A.17) family.</text>
</comment>
<evidence type="ECO:0000256" key="2">
    <source>
        <dbReference type="ARBA" id="ARBA00005982"/>
    </source>
</evidence>
<comment type="caution">
    <text evidence="7">The sequence shown here is derived from an EMBL/GenBank/DDBJ whole genome shotgun (WGS) entry which is preliminary data.</text>
</comment>
<evidence type="ECO:0000313" key="8">
    <source>
        <dbReference type="Proteomes" id="UP000197138"/>
    </source>
</evidence>
<comment type="subcellular location">
    <subcellularLocation>
        <location evidence="1">Membrane</location>
        <topology evidence="1">Multi-pass membrane protein</topology>
    </subcellularLocation>
</comment>
<evidence type="ECO:0000256" key="1">
    <source>
        <dbReference type="ARBA" id="ARBA00004141"/>
    </source>
</evidence>
<feature type="transmembrane region" description="Helical" evidence="6">
    <location>
        <begin position="65"/>
        <end position="84"/>
    </location>
</feature>
<evidence type="ECO:0000256" key="6">
    <source>
        <dbReference type="SAM" id="Phobius"/>
    </source>
</evidence>
<dbReference type="Gene3D" id="1.20.1250.20">
    <property type="entry name" value="MFS general substrate transporter like domains"/>
    <property type="match status" value="1"/>
</dbReference>
<gene>
    <name evidence="7" type="ORF">CDL15_Pgr020050</name>
</gene>
<dbReference type="GO" id="GO:0022857">
    <property type="term" value="F:transmembrane transporter activity"/>
    <property type="evidence" value="ECO:0007669"/>
    <property type="project" value="InterPro"/>
</dbReference>
<dbReference type="PANTHER" id="PTHR11654">
    <property type="entry name" value="OLIGOPEPTIDE TRANSPORTER-RELATED"/>
    <property type="match status" value="1"/>
</dbReference>
<dbReference type="InterPro" id="IPR000109">
    <property type="entry name" value="POT_fam"/>
</dbReference>
<keyword evidence="5 6" id="KW-0472">Membrane</keyword>
<keyword evidence="3 6" id="KW-0812">Transmembrane</keyword>
<dbReference type="SUPFAM" id="SSF103473">
    <property type="entry name" value="MFS general substrate transporter"/>
    <property type="match status" value="1"/>
</dbReference>
<dbReference type="EMBL" id="MTKT01006319">
    <property type="protein sequence ID" value="OWM62756.1"/>
    <property type="molecule type" value="Genomic_DNA"/>
</dbReference>
<evidence type="ECO:0000256" key="5">
    <source>
        <dbReference type="ARBA" id="ARBA00023136"/>
    </source>
</evidence>
<reference evidence="8" key="1">
    <citation type="journal article" date="2017" name="Plant J.">
        <title>The pomegranate (Punica granatum L.) genome and the genomics of punicalagin biosynthesis.</title>
        <authorList>
            <person name="Qin G."/>
            <person name="Xu C."/>
            <person name="Ming R."/>
            <person name="Tang H."/>
            <person name="Guyot R."/>
            <person name="Kramer E.M."/>
            <person name="Hu Y."/>
            <person name="Yi X."/>
            <person name="Qi Y."/>
            <person name="Xu X."/>
            <person name="Gao Z."/>
            <person name="Pan H."/>
            <person name="Jian J."/>
            <person name="Tian Y."/>
            <person name="Yue Z."/>
            <person name="Xu Y."/>
        </authorList>
    </citation>
    <scope>NUCLEOTIDE SEQUENCE [LARGE SCALE GENOMIC DNA]</scope>
    <source>
        <strain evidence="8">cv. Dabenzi</strain>
    </source>
</reference>
<dbReference type="Pfam" id="PF00854">
    <property type="entry name" value="PTR2"/>
    <property type="match status" value="1"/>
</dbReference>
<evidence type="ECO:0000256" key="3">
    <source>
        <dbReference type="ARBA" id="ARBA00022692"/>
    </source>
</evidence>
<accession>A0A218VQY4</accession>
<name>A0A218VQY4_PUNGR</name>
<dbReference type="AlphaFoldDB" id="A0A218VQY4"/>